<dbReference type="GO" id="GO:0004519">
    <property type="term" value="F:endonuclease activity"/>
    <property type="evidence" value="ECO:0007669"/>
    <property type="project" value="UniProtKB-KW"/>
</dbReference>
<evidence type="ECO:0000256" key="3">
    <source>
        <dbReference type="ARBA" id="ARBA00022722"/>
    </source>
</evidence>
<evidence type="ECO:0000313" key="8">
    <source>
        <dbReference type="EMBL" id="KAJ8765619.1"/>
    </source>
</evidence>
<reference evidence="8 9" key="1">
    <citation type="submission" date="2021-09" db="EMBL/GenBank/DDBJ databases">
        <title>Genomic insights and catalytic innovation underlie evolution of tropane alkaloids biosynthesis.</title>
        <authorList>
            <person name="Wang Y.-J."/>
            <person name="Tian T."/>
            <person name="Huang J.-P."/>
            <person name="Huang S.-X."/>
        </authorList>
    </citation>
    <scope>NUCLEOTIDE SEQUENCE [LARGE SCALE GENOMIC DNA]</scope>
    <source>
        <strain evidence="8">KIB-2018</strain>
        <tissue evidence="8">Leaf</tissue>
    </source>
</reference>
<dbReference type="AlphaFoldDB" id="A0AAV8THF1"/>
<dbReference type="GO" id="GO:0003676">
    <property type="term" value="F:nucleic acid binding"/>
    <property type="evidence" value="ECO:0007669"/>
    <property type="project" value="InterPro"/>
</dbReference>
<dbReference type="InterPro" id="IPR041373">
    <property type="entry name" value="RT_RNaseH"/>
</dbReference>
<dbReference type="EMBL" id="JAIWQS010000005">
    <property type="protein sequence ID" value="KAJ8765619.1"/>
    <property type="molecule type" value="Genomic_DNA"/>
</dbReference>
<dbReference type="Proteomes" id="UP001159364">
    <property type="component" value="Linkage Group LG05"/>
</dbReference>
<dbReference type="Pfam" id="PF17917">
    <property type="entry name" value="RT_RNaseH"/>
    <property type="match status" value="1"/>
</dbReference>
<protein>
    <recommendedName>
        <fullName evidence="7">Reverse transcriptase RNase H-like domain-containing protein</fullName>
    </recommendedName>
</protein>
<evidence type="ECO:0000256" key="1">
    <source>
        <dbReference type="ARBA" id="ARBA00022679"/>
    </source>
</evidence>
<keyword evidence="2" id="KW-0548">Nucleotidyltransferase</keyword>
<dbReference type="SUPFAM" id="SSF53098">
    <property type="entry name" value="Ribonuclease H-like"/>
    <property type="match status" value="1"/>
</dbReference>
<evidence type="ECO:0000259" key="7">
    <source>
        <dbReference type="Pfam" id="PF17917"/>
    </source>
</evidence>
<dbReference type="InterPro" id="IPR036397">
    <property type="entry name" value="RNaseH_sf"/>
</dbReference>
<keyword evidence="9" id="KW-1185">Reference proteome</keyword>
<dbReference type="GO" id="GO:0003964">
    <property type="term" value="F:RNA-directed DNA polymerase activity"/>
    <property type="evidence" value="ECO:0007669"/>
    <property type="project" value="UniProtKB-KW"/>
</dbReference>
<keyword evidence="5" id="KW-0378">Hydrolase</keyword>
<keyword evidence="4" id="KW-0255">Endonuclease</keyword>
<dbReference type="InterPro" id="IPR012337">
    <property type="entry name" value="RNaseH-like_sf"/>
</dbReference>
<feature type="domain" description="Reverse transcriptase RNase H-like" evidence="7">
    <location>
        <begin position="2"/>
        <end position="57"/>
    </location>
</feature>
<keyword evidence="1" id="KW-0808">Transferase</keyword>
<proteinExistence type="predicted"/>
<evidence type="ECO:0000313" key="9">
    <source>
        <dbReference type="Proteomes" id="UP001159364"/>
    </source>
</evidence>
<comment type="caution">
    <text evidence="8">The sequence shown here is derived from an EMBL/GenBank/DDBJ whole genome shotgun (WGS) entry which is preliminary data.</text>
</comment>
<sequence>MHSVDYEILALRYALESFKLFIIGKADFTIRTDCLAIVRYFTKMKNEKKRSAINRWHNVVNFIQIRGFKPSFEHVQGKHNKIADTLSRKQDLP</sequence>
<evidence type="ECO:0000256" key="4">
    <source>
        <dbReference type="ARBA" id="ARBA00022759"/>
    </source>
</evidence>
<dbReference type="GO" id="GO:0016787">
    <property type="term" value="F:hydrolase activity"/>
    <property type="evidence" value="ECO:0007669"/>
    <property type="project" value="UniProtKB-KW"/>
</dbReference>
<evidence type="ECO:0000256" key="2">
    <source>
        <dbReference type="ARBA" id="ARBA00022695"/>
    </source>
</evidence>
<evidence type="ECO:0000256" key="5">
    <source>
        <dbReference type="ARBA" id="ARBA00022801"/>
    </source>
</evidence>
<keyword evidence="6" id="KW-0695">RNA-directed DNA polymerase</keyword>
<accession>A0AAV8THF1</accession>
<evidence type="ECO:0000256" key="6">
    <source>
        <dbReference type="ARBA" id="ARBA00022918"/>
    </source>
</evidence>
<name>A0AAV8THF1_9ROSI</name>
<keyword evidence="3" id="KW-0540">Nuclease</keyword>
<dbReference type="Gene3D" id="3.30.420.10">
    <property type="entry name" value="Ribonuclease H-like superfamily/Ribonuclease H"/>
    <property type="match status" value="1"/>
</dbReference>
<organism evidence="8 9">
    <name type="scientific">Erythroxylum novogranatense</name>
    <dbReference type="NCBI Taxonomy" id="1862640"/>
    <lineage>
        <taxon>Eukaryota</taxon>
        <taxon>Viridiplantae</taxon>
        <taxon>Streptophyta</taxon>
        <taxon>Embryophyta</taxon>
        <taxon>Tracheophyta</taxon>
        <taxon>Spermatophyta</taxon>
        <taxon>Magnoliopsida</taxon>
        <taxon>eudicotyledons</taxon>
        <taxon>Gunneridae</taxon>
        <taxon>Pentapetalae</taxon>
        <taxon>rosids</taxon>
        <taxon>fabids</taxon>
        <taxon>Malpighiales</taxon>
        <taxon>Erythroxylaceae</taxon>
        <taxon>Erythroxylum</taxon>
    </lineage>
</organism>
<gene>
    <name evidence="8" type="ORF">K2173_014741</name>
</gene>